<dbReference type="PANTHER" id="PTHR36115:SF4">
    <property type="entry name" value="MEMBRANE PROTEIN"/>
    <property type="match status" value="1"/>
</dbReference>
<evidence type="ECO:0000256" key="1">
    <source>
        <dbReference type="ARBA" id="ARBA00004651"/>
    </source>
</evidence>
<keyword evidence="4 6" id="KW-1133">Transmembrane helix</keyword>
<accession>A0ABV7EIS4</accession>
<protein>
    <submittedName>
        <fullName evidence="8">RDD family protein</fullName>
    </submittedName>
</protein>
<dbReference type="InterPro" id="IPR010432">
    <property type="entry name" value="RDD"/>
</dbReference>
<keyword evidence="9" id="KW-1185">Reference proteome</keyword>
<sequence>MPAGPPRADESLVYAGFWIRVWASIIDSVLVLIVLYPLASLIPGVGTGWSSSGELFNQYGQVNYDAMGMTVPGPLHVLLFWVLPAVVVIIFWIARSATPGKMAIGARIADARTGGKPSSGQMILRYLGYFVSTIPFCLGLIWVGMDRRKQGWHDKIARTVVVRSREVALATARFEGEPPSDNQDNSGWKK</sequence>
<feature type="transmembrane region" description="Helical" evidence="6">
    <location>
        <begin position="126"/>
        <end position="145"/>
    </location>
</feature>
<evidence type="ECO:0000313" key="8">
    <source>
        <dbReference type="EMBL" id="MFC3102624.1"/>
    </source>
</evidence>
<reference evidence="9" key="1">
    <citation type="journal article" date="2019" name="Int. J. Syst. Evol. Microbiol.">
        <title>The Global Catalogue of Microorganisms (GCM) 10K type strain sequencing project: providing services to taxonomists for standard genome sequencing and annotation.</title>
        <authorList>
            <consortium name="The Broad Institute Genomics Platform"/>
            <consortium name="The Broad Institute Genome Sequencing Center for Infectious Disease"/>
            <person name="Wu L."/>
            <person name="Ma J."/>
        </authorList>
    </citation>
    <scope>NUCLEOTIDE SEQUENCE [LARGE SCALE GENOMIC DNA]</scope>
    <source>
        <strain evidence="9">KCTC 52640</strain>
    </source>
</reference>
<dbReference type="EMBL" id="JBHRSS010000001">
    <property type="protein sequence ID" value="MFC3102624.1"/>
    <property type="molecule type" value="Genomic_DNA"/>
</dbReference>
<keyword evidence="2" id="KW-1003">Cell membrane</keyword>
<evidence type="ECO:0000256" key="3">
    <source>
        <dbReference type="ARBA" id="ARBA00022692"/>
    </source>
</evidence>
<comment type="caution">
    <text evidence="8">The sequence shown here is derived from an EMBL/GenBank/DDBJ whole genome shotgun (WGS) entry which is preliminary data.</text>
</comment>
<gene>
    <name evidence="8" type="ORF">ACFOSU_01830</name>
</gene>
<evidence type="ECO:0000313" key="9">
    <source>
        <dbReference type="Proteomes" id="UP001595462"/>
    </source>
</evidence>
<feature type="transmembrane region" description="Helical" evidence="6">
    <location>
        <begin position="75"/>
        <end position="94"/>
    </location>
</feature>
<feature type="transmembrane region" description="Helical" evidence="6">
    <location>
        <begin position="12"/>
        <end position="39"/>
    </location>
</feature>
<proteinExistence type="predicted"/>
<dbReference type="PANTHER" id="PTHR36115">
    <property type="entry name" value="PROLINE-RICH ANTIGEN HOMOLOG-RELATED"/>
    <property type="match status" value="1"/>
</dbReference>
<dbReference type="Pfam" id="PF06271">
    <property type="entry name" value="RDD"/>
    <property type="match status" value="1"/>
</dbReference>
<comment type="subcellular location">
    <subcellularLocation>
        <location evidence="1">Cell membrane</location>
        <topology evidence="1">Multi-pass membrane protein</topology>
    </subcellularLocation>
</comment>
<keyword evidence="3 6" id="KW-0812">Transmembrane</keyword>
<evidence type="ECO:0000259" key="7">
    <source>
        <dbReference type="Pfam" id="PF06271"/>
    </source>
</evidence>
<name>A0ABV7EIS4_9GAMM</name>
<evidence type="ECO:0000256" key="4">
    <source>
        <dbReference type="ARBA" id="ARBA00022989"/>
    </source>
</evidence>
<feature type="domain" description="RDD" evidence="7">
    <location>
        <begin position="14"/>
        <end position="157"/>
    </location>
</feature>
<organism evidence="8 9">
    <name type="scientific">Salinisphaera aquimarina</name>
    <dbReference type="NCBI Taxonomy" id="2094031"/>
    <lineage>
        <taxon>Bacteria</taxon>
        <taxon>Pseudomonadati</taxon>
        <taxon>Pseudomonadota</taxon>
        <taxon>Gammaproteobacteria</taxon>
        <taxon>Salinisphaerales</taxon>
        <taxon>Salinisphaeraceae</taxon>
        <taxon>Salinisphaera</taxon>
    </lineage>
</organism>
<dbReference type="InterPro" id="IPR051791">
    <property type="entry name" value="Pra-immunoreactive"/>
</dbReference>
<evidence type="ECO:0000256" key="5">
    <source>
        <dbReference type="ARBA" id="ARBA00023136"/>
    </source>
</evidence>
<dbReference type="RefSeq" id="WP_380685864.1">
    <property type="nucleotide sequence ID" value="NZ_JBHRSS010000001.1"/>
</dbReference>
<keyword evidence="5 6" id="KW-0472">Membrane</keyword>
<evidence type="ECO:0000256" key="6">
    <source>
        <dbReference type="SAM" id="Phobius"/>
    </source>
</evidence>
<evidence type="ECO:0000256" key="2">
    <source>
        <dbReference type="ARBA" id="ARBA00022475"/>
    </source>
</evidence>
<dbReference type="Proteomes" id="UP001595462">
    <property type="component" value="Unassembled WGS sequence"/>
</dbReference>